<keyword evidence="7" id="KW-0325">Glycoprotein</keyword>
<accession>A0A8D3BGH1</accession>
<dbReference type="PRINTS" id="PR00237">
    <property type="entry name" value="GPCRRHODOPSN"/>
</dbReference>
<evidence type="ECO:0000256" key="7">
    <source>
        <dbReference type="ARBA" id="ARBA00023180"/>
    </source>
</evidence>
<protein>
    <recommendedName>
        <fullName evidence="10">G-protein coupled receptors family 1 profile domain-containing protein</fullName>
    </recommendedName>
</protein>
<keyword evidence="5 9" id="KW-0472">Membrane</keyword>
<dbReference type="GO" id="GO:0005886">
    <property type="term" value="C:plasma membrane"/>
    <property type="evidence" value="ECO:0007669"/>
    <property type="project" value="TreeGrafter"/>
</dbReference>
<dbReference type="Pfam" id="PF00001">
    <property type="entry name" value="7tm_1"/>
    <property type="match status" value="1"/>
</dbReference>
<dbReference type="PANTHER" id="PTHR24232">
    <property type="entry name" value="G-PROTEIN COUPLED RECEPTOR"/>
    <property type="match status" value="1"/>
</dbReference>
<evidence type="ECO:0000256" key="2">
    <source>
        <dbReference type="ARBA" id="ARBA00022692"/>
    </source>
</evidence>
<comment type="subcellular location">
    <subcellularLocation>
        <location evidence="1">Membrane</location>
        <topology evidence="1">Multi-pass membrane protein</topology>
    </subcellularLocation>
</comment>
<evidence type="ECO:0000256" key="4">
    <source>
        <dbReference type="ARBA" id="ARBA00023040"/>
    </source>
</evidence>
<keyword evidence="6" id="KW-0675">Receptor</keyword>
<dbReference type="PROSITE" id="PS50262">
    <property type="entry name" value="G_PROTEIN_RECEP_F1_2"/>
    <property type="match status" value="1"/>
</dbReference>
<dbReference type="InterPro" id="IPR017452">
    <property type="entry name" value="GPCR_Rhodpsn_7TM"/>
</dbReference>
<feature type="transmembrane region" description="Helical" evidence="9">
    <location>
        <begin position="101"/>
        <end position="123"/>
    </location>
</feature>
<dbReference type="GeneTree" id="ENSGT00950000183136"/>
<dbReference type="SUPFAM" id="SSF81321">
    <property type="entry name" value="Family A G protein-coupled receptor-like"/>
    <property type="match status" value="1"/>
</dbReference>
<keyword evidence="2 9" id="KW-0812">Transmembrane</keyword>
<evidence type="ECO:0000313" key="12">
    <source>
        <dbReference type="Proteomes" id="UP000694558"/>
    </source>
</evidence>
<proteinExistence type="predicted"/>
<evidence type="ECO:0000256" key="6">
    <source>
        <dbReference type="ARBA" id="ARBA00023170"/>
    </source>
</evidence>
<gene>
    <name evidence="11" type="primary">lpar5b</name>
</gene>
<evidence type="ECO:0000256" key="8">
    <source>
        <dbReference type="ARBA" id="ARBA00023224"/>
    </source>
</evidence>
<keyword evidence="3 9" id="KW-1133">Transmembrane helix</keyword>
<dbReference type="GO" id="GO:0070915">
    <property type="term" value="F:lysophosphatidic acid receptor activity"/>
    <property type="evidence" value="ECO:0007669"/>
    <property type="project" value="TreeGrafter"/>
</dbReference>
<keyword evidence="8" id="KW-0807">Transducer</keyword>
<dbReference type="CDD" id="cd14982">
    <property type="entry name" value="7tmA_purinoceptor-like"/>
    <property type="match status" value="1"/>
</dbReference>
<feature type="transmembrane region" description="Helical" evidence="9">
    <location>
        <begin position="251"/>
        <end position="274"/>
    </location>
</feature>
<dbReference type="Proteomes" id="UP000694558">
    <property type="component" value="Chromosome 3"/>
</dbReference>
<feature type="transmembrane region" description="Helical" evidence="9">
    <location>
        <begin position="48"/>
        <end position="70"/>
    </location>
</feature>
<feature type="transmembrane region" description="Helical" evidence="9">
    <location>
        <begin position="208"/>
        <end position="231"/>
    </location>
</feature>
<reference evidence="11" key="2">
    <citation type="submission" date="2025-08" db="UniProtKB">
        <authorList>
            <consortium name="Ensembl"/>
        </authorList>
    </citation>
    <scope>IDENTIFICATION</scope>
</reference>
<dbReference type="PANTHER" id="PTHR24232:SF90">
    <property type="entry name" value="LYSOPHOSPHATIDIC ACID RECEPTOR 5B"/>
    <property type="match status" value="1"/>
</dbReference>
<dbReference type="GO" id="GO:0035025">
    <property type="term" value="P:positive regulation of Rho protein signal transduction"/>
    <property type="evidence" value="ECO:0007669"/>
    <property type="project" value="TreeGrafter"/>
</dbReference>
<keyword evidence="4" id="KW-0297">G-protein coupled receptor</keyword>
<organism evidence="11 12">
    <name type="scientific">Scophthalmus maximus</name>
    <name type="common">Turbot</name>
    <name type="synonym">Psetta maxima</name>
    <dbReference type="NCBI Taxonomy" id="52904"/>
    <lineage>
        <taxon>Eukaryota</taxon>
        <taxon>Metazoa</taxon>
        <taxon>Chordata</taxon>
        <taxon>Craniata</taxon>
        <taxon>Vertebrata</taxon>
        <taxon>Euteleostomi</taxon>
        <taxon>Actinopterygii</taxon>
        <taxon>Neopterygii</taxon>
        <taxon>Teleostei</taxon>
        <taxon>Neoteleostei</taxon>
        <taxon>Acanthomorphata</taxon>
        <taxon>Carangaria</taxon>
        <taxon>Pleuronectiformes</taxon>
        <taxon>Pleuronectoidei</taxon>
        <taxon>Scophthalmidae</taxon>
        <taxon>Scophthalmus</taxon>
    </lineage>
</organism>
<dbReference type="InterPro" id="IPR000276">
    <property type="entry name" value="GPCR_Rhodpsn"/>
</dbReference>
<dbReference type="GO" id="GO:0007200">
    <property type="term" value="P:phospholipase C-activating G protein-coupled receptor signaling pathway"/>
    <property type="evidence" value="ECO:0007669"/>
    <property type="project" value="TreeGrafter"/>
</dbReference>
<evidence type="ECO:0000259" key="10">
    <source>
        <dbReference type="PROSITE" id="PS50262"/>
    </source>
</evidence>
<feature type="transmembrane region" description="Helical" evidence="9">
    <location>
        <begin position="130"/>
        <end position="148"/>
    </location>
</feature>
<feature type="transmembrane region" description="Helical" evidence="9">
    <location>
        <begin position="160"/>
        <end position="177"/>
    </location>
</feature>
<sequence length="337" mass="37588">MWGCCGSCRCSPSLACTFSAPFSHKPNMSNNTVGENGTAHDMQSTAYALMYGSVMALGLPLNAVSLWILLRRHGITSPSTVFMVNLAISDLLLVISLPARVFFYATGTWPLGSLACVCFTMLFRNNFRSSIIFITFISVDRLLAVVYPLRSRRVRTTANAWRAAVLIWLLLYTVNVPESVKSMRIVNGYNGSLCFEFRRRSGDSHISFLHSFFSVFVLTLLGVNIVCTVLVTWTLRRRVNESAKVDNKVNVMLILAVNLLMFTIFFLPLSLFMFKSAVPYITPMTCFATVNCCLDPLLQHSVTSIDKAHVASPNRKGIICTCFAQKNVKTKHGLYLK</sequence>
<evidence type="ECO:0000256" key="1">
    <source>
        <dbReference type="ARBA" id="ARBA00004141"/>
    </source>
</evidence>
<evidence type="ECO:0000256" key="5">
    <source>
        <dbReference type="ARBA" id="ARBA00023136"/>
    </source>
</evidence>
<evidence type="ECO:0000256" key="9">
    <source>
        <dbReference type="SAM" id="Phobius"/>
    </source>
</evidence>
<feature type="transmembrane region" description="Helical" evidence="9">
    <location>
        <begin position="77"/>
        <end position="95"/>
    </location>
</feature>
<name>A0A8D3BGH1_SCOMX</name>
<dbReference type="Gene3D" id="1.20.1070.10">
    <property type="entry name" value="Rhodopsin 7-helix transmembrane proteins"/>
    <property type="match status" value="1"/>
</dbReference>
<dbReference type="AlphaFoldDB" id="A0A8D3BGH1"/>
<evidence type="ECO:0000313" key="11">
    <source>
        <dbReference type="Ensembl" id="ENSSMAP00000033839.2"/>
    </source>
</evidence>
<reference evidence="11" key="1">
    <citation type="submission" date="2023-05" db="EMBL/GenBank/DDBJ databases">
        <title>High-quality long-read genome of Scophthalmus maximus.</title>
        <authorList>
            <person name="Lien S."/>
            <person name="Martinez P."/>
        </authorList>
    </citation>
    <scope>NUCLEOTIDE SEQUENCE [LARGE SCALE GENOMIC DNA]</scope>
</reference>
<feature type="domain" description="G-protein coupled receptors family 1 profile" evidence="10">
    <location>
        <begin position="61"/>
        <end position="299"/>
    </location>
</feature>
<evidence type="ECO:0000256" key="3">
    <source>
        <dbReference type="ARBA" id="ARBA00022989"/>
    </source>
</evidence>
<dbReference type="Ensembl" id="ENSSMAT00000034265.2">
    <property type="protein sequence ID" value="ENSSMAP00000033839.2"/>
    <property type="gene ID" value="ENSSMAG00000020702.2"/>
</dbReference>